<dbReference type="AlphaFoldDB" id="A0A1E5NYQ0"/>
<dbReference type="Proteomes" id="UP000095759">
    <property type="component" value="Unassembled WGS sequence"/>
</dbReference>
<gene>
    <name evidence="1" type="ORF">AS594_38425</name>
</gene>
<dbReference type="EMBL" id="MEHJ01000002">
    <property type="protein sequence ID" value="OEJ21443.1"/>
    <property type="molecule type" value="Genomic_DNA"/>
</dbReference>
<keyword evidence="2" id="KW-1185">Reference proteome</keyword>
<name>A0A1E5NYQ0_9ACTN</name>
<reference evidence="1 2" key="1">
    <citation type="submission" date="2016-08" db="EMBL/GenBank/DDBJ databases">
        <title>Complete genome sequence of Streptomyces agglomeratus strain 6-3-2, a novel anti-MRSA actinomycete isolated from Wuli of Tebit, China.</title>
        <authorList>
            <person name="Chen X."/>
        </authorList>
    </citation>
    <scope>NUCLEOTIDE SEQUENCE [LARGE SCALE GENOMIC DNA]</scope>
    <source>
        <strain evidence="1 2">6-3-2</strain>
    </source>
</reference>
<sequence>MSMADEKLSTSAVAAAAGLSESWAWKARDQGVLHEPHFEEEVVALRVYAFVSQIVWPGTRRPRSARQDLELWQQSAVEAARQAASDPNTTPDTALWVLEDSVHLVTTPAERAAFDLKTLSGRVAFRIPVGVWVAELPDAIAALASRRRRNTASKSAA</sequence>
<comment type="caution">
    <text evidence="1">The sequence shown here is derived from an EMBL/GenBank/DDBJ whole genome shotgun (WGS) entry which is preliminary data.</text>
</comment>
<protein>
    <submittedName>
        <fullName evidence="1">Uncharacterized protein</fullName>
    </submittedName>
</protein>
<accession>A0A1E5NYQ0</accession>
<organism evidence="1 2">
    <name type="scientific">Streptomyces agglomeratus</name>
    <dbReference type="NCBI Taxonomy" id="285458"/>
    <lineage>
        <taxon>Bacteria</taxon>
        <taxon>Bacillati</taxon>
        <taxon>Actinomycetota</taxon>
        <taxon>Actinomycetes</taxon>
        <taxon>Kitasatosporales</taxon>
        <taxon>Streptomycetaceae</taxon>
        <taxon>Streptomyces</taxon>
    </lineage>
</organism>
<proteinExistence type="predicted"/>
<evidence type="ECO:0000313" key="2">
    <source>
        <dbReference type="Proteomes" id="UP000095759"/>
    </source>
</evidence>
<dbReference type="OrthoDB" id="3852365at2"/>
<evidence type="ECO:0000313" key="1">
    <source>
        <dbReference type="EMBL" id="OEJ21443.1"/>
    </source>
</evidence>